<protein>
    <submittedName>
        <fullName evidence="3">DUF1624 domain-containing protein</fullName>
    </submittedName>
</protein>
<keyword evidence="1" id="KW-0812">Transmembrane</keyword>
<feature type="transmembrane region" description="Helical" evidence="1">
    <location>
        <begin position="24"/>
        <end position="44"/>
    </location>
</feature>
<evidence type="ECO:0000256" key="1">
    <source>
        <dbReference type="SAM" id="Phobius"/>
    </source>
</evidence>
<evidence type="ECO:0000313" key="4">
    <source>
        <dbReference type="Proteomes" id="UP001165306"/>
    </source>
</evidence>
<feature type="transmembrane region" description="Helical" evidence="1">
    <location>
        <begin position="196"/>
        <end position="214"/>
    </location>
</feature>
<feature type="transmembrane region" description="Helical" evidence="1">
    <location>
        <begin position="104"/>
        <end position="121"/>
    </location>
</feature>
<dbReference type="InterPro" id="IPR012429">
    <property type="entry name" value="HGSNAT_cat"/>
</dbReference>
<dbReference type="RefSeq" id="WP_284057196.1">
    <property type="nucleotide sequence ID" value="NZ_JAMSLR010000006.1"/>
</dbReference>
<dbReference type="Pfam" id="PF07786">
    <property type="entry name" value="HGSNAT_cat"/>
    <property type="match status" value="1"/>
</dbReference>
<gene>
    <name evidence="3" type="ORF">NET02_09665</name>
</gene>
<accession>A0AA41WG03</accession>
<reference evidence="3" key="1">
    <citation type="submission" date="2022-06" db="EMBL/GenBank/DDBJ databases">
        <title>CFH 74404 Thermomicrobiaceae sp.</title>
        <authorList>
            <person name="Ming H."/>
            <person name="Li W.-J."/>
            <person name="Zhao Z."/>
        </authorList>
    </citation>
    <scope>NUCLEOTIDE SEQUENCE</scope>
    <source>
        <strain evidence="3">CFH 74404</strain>
    </source>
</reference>
<evidence type="ECO:0000313" key="3">
    <source>
        <dbReference type="EMBL" id="MCM8749413.1"/>
    </source>
</evidence>
<proteinExistence type="predicted"/>
<keyword evidence="1" id="KW-0472">Membrane</keyword>
<feature type="transmembrane region" description="Helical" evidence="1">
    <location>
        <begin position="64"/>
        <end position="83"/>
    </location>
</feature>
<feature type="transmembrane region" description="Helical" evidence="1">
    <location>
        <begin position="252"/>
        <end position="270"/>
    </location>
</feature>
<organism evidence="3 4">
    <name type="scientific">Thermalbibacter longus</name>
    <dbReference type="NCBI Taxonomy" id="2951981"/>
    <lineage>
        <taxon>Bacteria</taxon>
        <taxon>Pseudomonadati</taxon>
        <taxon>Thermomicrobiota</taxon>
        <taxon>Thermomicrobia</taxon>
        <taxon>Thermomicrobiales</taxon>
        <taxon>Thermomicrobiaceae</taxon>
        <taxon>Thermalbibacter</taxon>
    </lineage>
</organism>
<name>A0AA41WG03_9BACT</name>
<comment type="caution">
    <text evidence="3">The sequence shown here is derived from an EMBL/GenBank/DDBJ whole genome shotgun (WGS) entry which is preliminary data.</text>
</comment>
<dbReference type="EMBL" id="JAMSLR010000006">
    <property type="protein sequence ID" value="MCM8749413.1"/>
    <property type="molecule type" value="Genomic_DNA"/>
</dbReference>
<dbReference type="Proteomes" id="UP001165306">
    <property type="component" value="Unassembled WGS sequence"/>
</dbReference>
<feature type="domain" description="Heparan-alpha-glucosaminide N-acetyltransferase catalytic" evidence="2">
    <location>
        <begin position="23"/>
        <end position="251"/>
    </location>
</feature>
<keyword evidence="4" id="KW-1185">Reference proteome</keyword>
<sequence length="271" mass="29611">MARPAIPVRSPLARPAARAGSGRFWEVDALRGVAFCMMALYHLLFDLRSFAGWPIAVDRGFWRSFADATASLFVLLVGVSLTLSRARWQAHRSGPYWPHLVRRGFRILGYGFLVTVATWLVDPRQVVLFGILHLIGVSILLSGPFLSGLVSNLLLGAVLVALGVVIDGVVLPAGFPWLLWLGLPPAGFRSFDYRPLLPWFGVALWGIALGNLLYPGGRPAVPLPDWSALLPVRLLVWIGRHALVLYLLHQPVMIALLVLLGIVPLEALGLA</sequence>
<keyword evidence="1" id="KW-1133">Transmembrane helix</keyword>
<dbReference type="AlphaFoldDB" id="A0AA41WG03"/>
<feature type="transmembrane region" description="Helical" evidence="1">
    <location>
        <begin position="153"/>
        <end position="176"/>
    </location>
</feature>
<feature type="transmembrane region" description="Helical" evidence="1">
    <location>
        <begin position="127"/>
        <end position="146"/>
    </location>
</feature>
<evidence type="ECO:0000259" key="2">
    <source>
        <dbReference type="Pfam" id="PF07786"/>
    </source>
</evidence>